<dbReference type="EMBL" id="CAOF01000037">
    <property type="protein sequence ID" value="CCO44968.1"/>
    <property type="molecule type" value="Genomic_DNA"/>
</dbReference>
<sequence length="39" mass="4575">MFVLFHVTSIALYPSTGDKRYPIRPEEKNKFGWIFALSD</sequence>
<organism evidence="1 2">
    <name type="scientific">Vibrio nigripulchritudo SOn1</name>
    <dbReference type="NCBI Taxonomy" id="1238450"/>
    <lineage>
        <taxon>Bacteria</taxon>
        <taxon>Pseudomonadati</taxon>
        <taxon>Pseudomonadota</taxon>
        <taxon>Gammaproteobacteria</taxon>
        <taxon>Vibrionales</taxon>
        <taxon>Vibrionaceae</taxon>
        <taxon>Vibrio</taxon>
    </lineage>
</organism>
<reference evidence="1 2" key="1">
    <citation type="journal article" date="2013" name="ISME J.">
        <title>Comparative genomics of pathogenic lineages of Vibrio nigripulchritudo identifies virulence-associated traits.</title>
        <authorList>
            <person name="Goudenege D."/>
            <person name="Labreuche Y."/>
            <person name="Krin E."/>
            <person name="Ansquer D."/>
            <person name="Mangenot S."/>
            <person name="Calteau A."/>
            <person name="Medigue C."/>
            <person name="Mazel D."/>
            <person name="Polz M.F."/>
            <person name="Le Roux F."/>
        </authorList>
    </citation>
    <scope>NUCLEOTIDE SEQUENCE [LARGE SCALE GENOMIC DNA]</scope>
    <source>
        <strain evidence="1 2">SOn1</strain>
    </source>
</reference>
<accession>A0AAV2VK17</accession>
<evidence type="ECO:0000313" key="1">
    <source>
        <dbReference type="EMBL" id="CCO44968.1"/>
    </source>
</evidence>
<proteinExistence type="predicted"/>
<dbReference type="Proteomes" id="UP000018211">
    <property type="component" value="Unassembled WGS sequence"/>
</dbReference>
<protein>
    <submittedName>
        <fullName evidence="1">Uncharacterized protein</fullName>
    </submittedName>
</protein>
<comment type="caution">
    <text evidence="1">The sequence shown here is derived from an EMBL/GenBank/DDBJ whole genome shotgun (WGS) entry which is preliminary data.</text>
</comment>
<gene>
    <name evidence="1" type="ORF">VIBNISOn1_1310012</name>
</gene>
<name>A0AAV2VK17_9VIBR</name>
<dbReference type="AlphaFoldDB" id="A0AAV2VK17"/>
<evidence type="ECO:0000313" key="2">
    <source>
        <dbReference type="Proteomes" id="UP000018211"/>
    </source>
</evidence>